<proteinExistence type="predicted"/>
<evidence type="ECO:0000313" key="2">
    <source>
        <dbReference type="EMBL" id="MBR0799153.1"/>
    </source>
</evidence>
<feature type="domain" description="VOC" evidence="1">
    <location>
        <begin position="104"/>
        <end position="220"/>
    </location>
</feature>
<dbReference type="Pfam" id="PF00903">
    <property type="entry name" value="Glyoxalase"/>
    <property type="match status" value="1"/>
</dbReference>
<accession>A0ABS5FQX2</accession>
<dbReference type="Proteomes" id="UP001315278">
    <property type="component" value="Unassembled WGS sequence"/>
</dbReference>
<organism evidence="2 3">
    <name type="scientific">Bradyrhizobium jicamae</name>
    <dbReference type="NCBI Taxonomy" id="280332"/>
    <lineage>
        <taxon>Bacteria</taxon>
        <taxon>Pseudomonadati</taxon>
        <taxon>Pseudomonadota</taxon>
        <taxon>Alphaproteobacteria</taxon>
        <taxon>Hyphomicrobiales</taxon>
        <taxon>Nitrobacteraceae</taxon>
        <taxon>Bradyrhizobium</taxon>
    </lineage>
</organism>
<keyword evidence="3" id="KW-1185">Reference proteome</keyword>
<evidence type="ECO:0000259" key="1">
    <source>
        <dbReference type="PROSITE" id="PS51819"/>
    </source>
</evidence>
<protein>
    <submittedName>
        <fullName evidence="2">VOC family protein</fullName>
    </submittedName>
</protein>
<sequence>MQLAKPVIDIGLSTNNLEPMLRFWQQEAGLRFDHVLPVRRGQKQYRHDALGSVIKLNHHVEPLADAAPSGYRELIIAREGVAEPRSLVDPDGNRVSLVAPGHDGITQIAVAMGVRDLAAHRRFYGDILGFAEQSWSDGPAFRLGDSLILLREDRAATVDPERQAHGWRYITFQVADIDAVHGEMRSKGVREGLAPVTLGDVARISMILDPDGNWIELSRRASIVGSLSGDKPASHR</sequence>
<dbReference type="SUPFAM" id="SSF54593">
    <property type="entry name" value="Glyoxalase/Bleomycin resistance protein/Dihydroxybiphenyl dioxygenase"/>
    <property type="match status" value="1"/>
</dbReference>
<evidence type="ECO:0000313" key="3">
    <source>
        <dbReference type="Proteomes" id="UP001315278"/>
    </source>
</evidence>
<dbReference type="InterPro" id="IPR029068">
    <property type="entry name" value="Glyas_Bleomycin-R_OHBP_Dase"/>
</dbReference>
<dbReference type="RefSeq" id="WP_212494100.1">
    <property type="nucleotide sequence ID" value="NZ_JAFCJH010000035.1"/>
</dbReference>
<gene>
    <name evidence="2" type="ORF">JQ615_27565</name>
</gene>
<dbReference type="Gene3D" id="3.10.180.10">
    <property type="entry name" value="2,3-Dihydroxybiphenyl 1,2-Dioxygenase, domain 1"/>
    <property type="match status" value="1"/>
</dbReference>
<dbReference type="PROSITE" id="PS51819">
    <property type="entry name" value="VOC"/>
    <property type="match status" value="1"/>
</dbReference>
<comment type="caution">
    <text evidence="2">The sequence shown here is derived from an EMBL/GenBank/DDBJ whole genome shotgun (WGS) entry which is preliminary data.</text>
</comment>
<dbReference type="InterPro" id="IPR004360">
    <property type="entry name" value="Glyas_Fos-R_dOase_dom"/>
</dbReference>
<reference evidence="3" key="1">
    <citation type="journal article" date="2021" name="ISME J.">
        <title>Evolutionary origin and ecological implication of a unique nif island in free-living Bradyrhizobium lineages.</title>
        <authorList>
            <person name="Tao J."/>
        </authorList>
    </citation>
    <scope>NUCLEOTIDE SEQUENCE [LARGE SCALE GENOMIC DNA]</scope>
    <source>
        <strain evidence="3">SZCCT0434</strain>
    </source>
</reference>
<dbReference type="CDD" id="cd06587">
    <property type="entry name" value="VOC"/>
    <property type="match status" value="1"/>
</dbReference>
<name>A0ABS5FQX2_9BRAD</name>
<dbReference type="EMBL" id="JAFCJH010000035">
    <property type="protein sequence ID" value="MBR0799153.1"/>
    <property type="molecule type" value="Genomic_DNA"/>
</dbReference>
<dbReference type="InterPro" id="IPR037523">
    <property type="entry name" value="VOC_core"/>
</dbReference>